<name>A0A4V2MW11_9APHY</name>
<accession>A0A4V2MW11</accession>
<feature type="domain" description="DUF6533" evidence="3">
    <location>
        <begin position="114"/>
        <end position="150"/>
    </location>
</feature>
<keyword evidence="2" id="KW-0472">Membrane</keyword>
<keyword evidence="2" id="KW-1133">Transmembrane helix</keyword>
<organism evidence="4 5">
    <name type="scientific">Steccherinum ochraceum</name>
    <dbReference type="NCBI Taxonomy" id="92696"/>
    <lineage>
        <taxon>Eukaryota</taxon>
        <taxon>Fungi</taxon>
        <taxon>Dikarya</taxon>
        <taxon>Basidiomycota</taxon>
        <taxon>Agaricomycotina</taxon>
        <taxon>Agaricomycetes</taxon>
        <taxon>Polyporales</taxon>
        <taxon>Steccherinaceae</taxon>
        <taxon>Steccherinum</taxon>
    </lineage>
</organism>
<evidence type="ECO:0000313" key="5">
    <source>
        <dbReference type="Proteomes" id="UP000292702"/>
    </source>
</evidence>
<keyword evidence="2" id="KW-0812">Transmembrane</keyword>
<keyword evidence="5" id="KW-1185">Reference proteome</keyword>
<protein>
    <recommendedName>
        <fullName evidence="3">DUF6533 domain-containing protein</fullName>
    </recommendedName>
</protein>
<feature type="transmembrane region" description="Helical" evidence="2">
    <location>
        <begin position="352"/>
        <end position="372"/>
    </location>
</feature>
<reference evidence="4 5" key="1">
    <citation type="submission" date="2018-11" db="EMBL/GenBank/DDBJ databases">
        <title>Genome assembly of Steccherinum ochraceum LE-BIN_3174, the white-rot fungus of the Steccherinaceae family (The Residual Polyporoid clade, Polyporales, Basidiomycota).</title>
        <authorList>
            <person name="Fedorova T.V."/>
            <person name="Glazunova O.A."/>
            <person name="Landesman E.O."/>
            <person name="Moiseenko K.V."/>
            <person name="Psurtseva N.V."/>
            <person name="Savinova O.S."/>
            <person name="Shakhova N.V."/>
            <person name="Tyazhelova T.V."/>
            <person name="Vasina D.V."/>
        </authorList>
    </citation>
    <scope>NUCLEOTIDE SEQUENCE [LARGE SCALE GENOMIC DNA]</scope>
    <source>
        <strain evidence="4 5">LE-BIN_3174</strain>
    </source>
</reference>
<evidence type="ECO:0000256" key="1">
    <source>
        <dbReference type="SAM" id="MobiDB-lite"/>
    </source>
</evidence>
<gene>
    <name evidence="4" type="ORF">EIP91_004123</name>
</gene>
<sequence>MHELYTCLSTAPHIKFNDTDAQRSTLNLKKSDIYGSTENSEKHDALPTRNTACGLSWSFTSDDVKTLDSTSSRASVVGGAYPLPPAYKDPAGSQEDEQLPSLDESLRLRLHCRLVAYDTLLTLSREVESIWKRRLSAITVLFVCQRWVLILDGVLQNLPTTRFWEYAYGFWFMRPSPLIMTSFQVQDPNNYRRFPRYSRTSGHGWYAKSFRFTLRLMVTGAAFSTLRIWAIWGHAFIPTLAVALTSAVVPAINLFAYTQVTSFSVDEGNCSNDVRYSLAVSVRRAYLLLTNWTSNRAERMASLVEYAARGATIASDALVLLLTWMKTAVMWRESKKIGGPKVSVSTLLLRDGTLYFGMMLVLNIVALILTVFQTDADASEFIAVLNAVGANLLARFLLDLRSVHEEGSAGGTAHTVSSVNFAAGSLGANMGAPLGIEDSTWVSGPADDVANERDQRYEEATVPFRAGLGLDDSEVPLESMASTGHEALNNDLESSTNTESSTVTRDILRNRSTAAVV</sequence>
<feature type="transmembrane region" description="Helical" evidence="2">
    <location>
        <begin position="212"/>
        <end position="229"/>
    </location>
</feature>
<evidence type="ECO:0000313" key="4">
    <source>
        <dbReference type="EMBL" id="TCD64407.1"/>
    </source>
</evidence>
<dbReference type="Proteomes" id="UP000292702">
    <property type="component" value="Unassembled WGS sequence"/>
</dbReference>
<evidence type="ECO:0000256" key="2">
    <source>
        <dbReference type="SAM" id="Phobius"/>
    </source>
</evidence>
<evidence type="ECO:0000259" key="3">
    <source>
        <dbReference type="Pfam" id="PF20151"/>
    </source>
</evidence>
<dbReference type="Pfam" id="PF20151">
    <property type="entry name" value="DUF6533"/>
    <property type="match status" value="1"/>
</dbReference>
<dbReference type="EMBL" id="RWJN01000238">
    <property type="protein sequence ID" value="TCD64407.1"/>
    <property type="molecule type" value="Genomic_DNA"/>
</dbReference>
<feature type="region of interest" description="Disordered" evidence="1">
    <location>
        <begin position="487"/>
        <end position="517"/>
    </location>
</feature>
<comment type="caution">
    <text evidence="4">The sequence shown here is derived from an EMBL/GenBank/DDBJ whole genome shotgun (WGS) entry which is preliminary data.</text>
</comment>
<feature type="transmembrane region" description="Helical" evidence="2">
    <location>
        <begin position="236"/>
        <end position="257"/>
    </location>
</feature>
<dbReference type="InterPro" id="IPR045340">
    <property type="entry name" value="DUF6533"/>
</dbReference>
<feature type="compositionally biased region" description="Low complexity" evidence="1">
    <location>
        <begin position="493"/>
        <end position="504"/>
    </location>
</feature>
<dbReference type="AlphaFoldDB" id="A0A4V2MW11"/>
<proteinExistence type="predicted"/>